<evidence type="ECO:0000313" key="4">
    <source>
        <dbReference type="Proteomes" id="UP000295781"/>
    </source>
</evidence>
<proteinExistence type="predicted"/>
<dbReference type="RefSeq" id="WP_129347177.1">
    <property type="nucleotide sequence ID" value="NZ_CP012670.1"/>
</dbReference>
<feature type="transmembrane region" description="Helical" evidence="1">
    <location>
        <begin position="90"/>
        <end position="111"/>
    </location>
</feature>
<gene>
    <name evidence="3" type="ORF">SOCEGT47_024230</name>
</gene>
<dbReference type="InterPro" id="IPR003675">
    <property type="entry name" value="Rce1/LyrA-like_dom"/>
</dbReference>
<keyword evidence="1" id="KW-0812">Transmembrane</keyword>
<dbReference type="PANTHER" id="PTHR39430:SF1">
    <property type="entry name" value="PROTEASE"/>
    <property type="match status" value="1"/>
</dbReference>
<protein>
    <recommendedName>
        <fullName evidence="2">CAAX prenyl protease 2/Lysostaphin resistance protein A-like domain-containing protein</fullName>
    </recommendedName>
</protein>
<dbReference type="Pfam" id="PF02517">
    <property type="entry name" value="Rce1-like"/>
    <property type="match status" value="1"/>
</dbReference>
<reference evidence="3 4" key="1">
    <citation type="submission" date="2015-09" db="EMBL/GenBank/DDBJ databases">
        <title>Sorangium comparison.</title>
        <authorList>
            <person name="Zaburannyi N."/>
            <person name="Bunk B."/>
            <person name="Overmann J."/>
            <person name="Mueller R."/>
        </authorList>
    </citation>
    <scope>NUCLEOTIDE SEQUENCE [LARGE SCALE GENOMIC DNA]</scope>
    <source>
        <strain evidence="3 4">So ceGT47</strain>
    </source>
</reference>
<dbReference type="Proteomes" id="UP000295781">
    <property type="component" value="Chromosome"/>
</dbReference>
<feature type="transmembrane region" description="Helical" evidence="1">
    <location>
        <begin position="48"/>
        <end position="69"/>
    </location>
</feature>
<evidence type="ECO:0000313" key="3">
    <source>
        <dbReference type="EMBL" id="AUX21926.1"/>
    </source>
</evidence>
<dbReference type="AlphaFoldDB" id="A0A4P2PZA4"/>
<dbReference type="GO" id="GO:0004175">
    <property type="term" value="F:endopeptidase activity"/>
    <property type="evidence" value="ECO:0007669"/>
    <property type="project" value="UniProtKB-ARBA"/>
</dbReference>
<keyword evidence="1" id="KW-0472">Membrane</keyword>
<name>A0A4P2PZA4_SORCE</name>
<dbReference type="EMBL" id="CP012670">
    <property type="protein sequence ID" value="AUX21926.1"/>
    <property type="molecule type" value="Genomic_DNA"/>
</dbReference>
<dbReference type="GO" id="GO:0080120">
    <property type="term" value="P:CAAX-box protein maturation"/>
    <property type="evidence" value="ECO:0007669"/>
    <property type="project" value="UniProtKB-ARBA"/>
</dbReference>
<sequence length="239" mass="24569">MPPTARPDTSRAKAALQVVLVAAILLVSLALGQATRPAGRGLSPRDVAQGVLVGGGLLLGSVAVALAVSRERWDTLGFRREAPAAVLTRGLLGLGACYLLAGAGTVVYALAAGLDPARLAAEKTAALSGFAALPRALILPLSLFTGVYEELVFRGFFLSRLRAALSRSPRDHAAAAGAVVLSSALFAVGHLYQSMLGVVQTFAIGLVLGALAVRRGNVWPCVVAHTGINLIGMIALRFT</sequence>
<organism evidence="3 4">
    <name type="scientific">Sorangium cellulosum</name>
    <name type="common">Polyangium cellulosum</name>
    <dbReference type="NCBI Taxonomy" id="56"/>
    <lineage>
        <taxon>Bacteria</taxon>
        <taxon>Pseudomonadati</taxon>
        <taxon>Myxococcota</taxon>
        <taxon>Polyangia</taxon>
        <taxon>Polyangiales</taxon>
        <taxon>Polyangiaceae</taxon>
        <taxon>Sorangium</taxon>
    </lineage>
</organism>
<feature type="transmembrane region" description="Helical" evidence="1">
    <location>
        <begin position="131"/>
        <end position="151"/>
    </location>
</feature>
<dbReference type="PANTHER" id="PTHR39430">
    <property type="entry name" value="MEMBRANE-ASSOCIATED PROTEASE-RELATED"/>
    <property type="match status" value="1"/>
</dbReference>
<feature type="domain" description="CAAX prenyl protease 2/Lysostaphin resistance protein A-like" evidence="2">
    <location>
        <begin position="136"/>
        <end position="231"/>
    </location>
</feature>
<keyword evidence="1" id="KW-1133">Transmembrane helix</keyword>
<accession>A0A4P2PZA4</accession>
<evidence type="ECO:0000256" key="1">
    <source>
        <dbReference type="SAM" id="Phobius"/>
    </source>
</evidence>
<dbReference type="OrthoDB" id="9782250at2"/>
<feature type="transmembrane region" description="Helical" evidence="1">
    <location>
        <begin position="218"/>
        <end position="238"/>
    </location>
</feature>
<evidence type="ECO:0000259" key="2">
    <source>
        <dbReference type="Pfam" id="PF02517"/>
    </source>
</evidence>